<evidence type="ECO:0000313" key="8">
    <source>
        <dbReference type="EMBL" id="CAF2986477.1"/>
    </source>
</evidence>
<feature type="domain" description="D-isomer specific 2-hydroxyacid dehydrogenase catalytic" evidence="6">
    <location>
        <begin position="74"/>
        <end position="365"/>
    </location>
</feature>
<dbReference type="PROSITE" id="PS00671">
    <property type="entry name" value="D_2_HYDROXYACID_DH_3"/>
    <property type="match status" value="1"/>
</dbReference>
<evidence type="ECO:0000313" key="13">
    <source>
        <dbReference type="Proteomes" id="UP000663833"/>
    </source>
</evidence>
<keyword evidence="3 5" id="KW-0560">Oxidoreductase</keyword>
<dbReference type="InterPro" id="IPR029752">
    <property type="entry name" value="D-isomer_DH_CS1"/>
</dbReference>
<comment type="function">
    <text evidence="5">Catalyzes the NAD(+)-dependent oxidation of formate to carbon dioxide. Formate oxidation is the final step in the methanol oxidation pathway in methylotrophic microorganisms. Has a role in the detoxification of exogenous formate in non-methylotrophic organisms.</text>
</comment>
<dbReference type="SUPFAM" id="SSF52283">
    <property type="entry name" value="Formate/glycerate dehydrogenase catalytic domain-like"/>
    <property type="match status" value="1"/>
</dbReference>
<dbReference type="CDD" id="cd05302">
    <property type="entry name" value="FDH"/>
    <property type="match status" value="1"/>
</dbReference>
<comment type="similarity">
    <text evidence="5">Belongs to the D-isomer specific 2-hydroxyacid dehydrogenase family. FDH subfamily.</text>
</comment>
<name>A0A817Q4K7_9BILA</name>
<accession>A0A817Q4K7</accession>
<feature type="binding site" evidence="5">
    <location>
        <position position="285"/>
    </location>
    <ligand>
        <name>NAD(+)</name>
        <dbReference type="ChEBI" id="CHEBI:57540"/>
    </ligand>
</feature>
<dbReference type="GO" id="GO:0016616">
    <property type="term" value="F:oxidoreductase activity, acting on the CH-OH group of donors, NAD or NADP as acceptor"/>
    <property type="evidence" value="ECO:0007669"/>
    <property type="project" value="InterPro"/>
</dbReference>
<dbReference type="EMBL" id="CAJNXB010000020">
    <property type="protein sequence ID" value="CAF2986477.1"/>
    <property type="molecule type" value="Genomic_DNA"/>
</dbReference>
<keyword evidence="4 5" id="KW-0520">NAD</keyword>
<feature type="site" description="Important for catalytic activity" evidence="5">
    <location>
        <position position="335"/>
    </location>
</feature>
<dbReference type="Gene3D" id="3.40.50.720">
    <property type="entry name" value="NAD(P)-binding Rossmann-like Domain"/>
    <property type="match status" value="2"/>
</dbReference>
<comment type="catalytic activity">
    <reaction evidence="1 5">
        <text>formate + NAD(+) = CO2 + NADH</text>
        <dbReference type="Rhea" id="RHEA:15985"/>
        <dbReference type="ChEBI" id="CHEBI:15740"/>
        <dbReference type="ChEBI" id="CHEBI:16526"/>
        <dbReference type="ChEBI" id="CHEBI:57540"/>
        <dbReference type="ChEBI" id="CHEBI:57945"/>
        <dbReference type="EC" id="1.17.1.9"/>
    </reaction>
</comment>
<dbReference type="PROSITE" id="PS00065">
    <property type="entry name" value="D_2_HYDROXYACID_DH_1"/>
    <property type="match status" value="1"/>
</dbReference>
<dbReference type="InterPro" id="IPR036291">
    <property type="entry name" value="NAD(P)-bd_dom_sf"/>
</dbReference>
<proteinExistence type="inferred from homology"/>
<dbReference type="InterPro" id="IPR029753">
    <property type="entry name" value="D-isomer_DH_CS"/>
</dbReference>
<comment type="caution">
    <text evidence="9">The sequence shown here is derived from an EMBL/GenBank/DDBJ whole genome shotgun (WGS) entry which is preliminary data.</text>
</comment>
<dbReference type="InterPro" id="IPR006139">
    <property type="entry name" value="D-isomer_2_OHA_DH_cat_dom"/>
</dbReference>
<dbReference type="EMBL" id="CAJNYT010000043">
    <property type="protein sequence ID" value="CAF3313233.1"/>
    <property type="molecule type" value="Genomic_DNA"/>
</dbReference>
<feature type="binding site" evidence="5">
    <location>
        <begin position="259"/>
        <end position="263"/>
    </location>
    <ligand>
        <name>NAD(+)</name>
        <dbReference type="ChEBI" id="CHEBI:57540"/>
    </ligand>
</feature>
<reference evidence="9" key="1">
    <citation type="submission" date="2021-02" db="EMBL/GenBank/DDBJ databases">
        <authorList>
            <person name="Nowell W R."/>
        </authorList>
    </citation>
    <scope>NUCLEOTIDE SEQUENCE</scope>
</reference>
<feature type="binding site" evidence="5">
    <location>
        <begin position="204"/>
        <end position="205"/>
    </location>
    <ligand>
        <name>NAD(+)</name>
        <dbReference type="ChEBI" id="CHEBI:57540"/>
    </ligand>
</feature>
<evidence type="ECO:0000256" key="3">
    <source>
        <dbReference type="ARBA" id="ARBA00023002"/>
    </source>
</evidence>
<comment type="caution">
    <text evidence="5">Lacks conserved residue(s) required for the propagation of feature annotation.</text>
</comment>
<dbReference type="EMBL" id="CAJNYU010001987">
    <property type="protein sequence ID" value="CAF3491120.1"/>
    <property type="molecule type" value="Genomic_DNA"/>
</dbReference>
<evidence type="ECO:0000256" key="2">
    <source>
        <dbReference type="ARBA" id="ARBA00013128"/>
    </source>
</evidence>
<dbReference type="AlphaFoldDB" id="A0A817Q4K7"/>
<dbReference type="Pfam" id="PF00389">
    <property type="entry name" value="2-Hacid_dh"/>
    <property type="match status" value="1"/>
</dbReference>
<evidence type="ECO:0000313" key="10">
    <source>
        <dbReference type="EMBL" id="CAF3313233.1"/>
    </source>
</evidence>
<dbReference type="NCBIfam" id="NF005750">
    <property type="entry name" value="PRK07574.1"/>
    <property type="match status" value="1"/>
</dbReference>
<organism evidence="9 13">
    <name type="scientific">Rotaria socialis</name>
    <dbReference type="NCBI Taxonomy" id="392032"/>
    <lineage>
        <taxon>Eukaryota</taxon>
        <taxon>Metazoa</taxon>
        <taxon>Spiralia</taxon>
        <taxon>Gnathifera</taxon>
        <taxon>Rotifera</taxon>
        <taxon>Eurotatoria</taxon>
        <taxon>Bdelloidea</taxon>
        <taxon>Philodinida</taxon>
        <taxon>Philodinidae</taxon>
        <taxon>Rotaria</taxon>
    </lineage>
</organism>
<dbReference type="GO" id="GO:0051287">
    <property type="term" value="F:NAD binding"/>
    <property type="evidence" value="ECO:0007669"/>
    <property type="project" value="InterPro"/>
</dbReference>
<feature type="binding site" evidence="5">
    <location>
        <position position="311"/>
    </location>
    <ligand>
        <name>NAD(+)</name>
        <dbReference type="ChEBI" id="CHEBI:57540"/>
    </ligand>
</feature>
<sequence>MLSSIIKKGLLSNNPLTRIPRYASTSGQQTVLVVLYEGGDAGKRNKNILGCVENALGLPKWIKENNLENRLKLVVTSDKQGENSVVEKTLPEASVVISQPFWPCYLDNKRIDKAKNLKLAITAGVGSDHVNLEAACKRGITVAEVSGSNVVSVAEHVVMQMLALVRNFIPAYKQVINGEWDIAQIADKARDLENKHIGTVAAGRIGLRVLQRLKPFNVHLHYYDKFRLDKSIEKDLNVKYHSNVESLVKECDIVTINCPLHPETEHMFNKKMISLMKKGSYLVNTARGKIIDRDALVDAIKSNHLEGYAGDVWYPQPASKDHPWRSMPRHAMTPHYSGTTLDAQARYAAGVKEILENWLNGRPQREEYLIVDKGRVVSNAYTEGDATKGHSGNK</sequence>
<comment type="subcellular location">
    <subcellularLocation>
        <location evidence="5">Cytoplasm</location>
    </subcellularLocation>
</comment>
<dbReference type="GO" id="GO:0008863">
    <property type="term" value="F:formate dehydrogenase (NAD+) activity"/>
    <property type="evidence" value="ECO:0007669"/>
    <property type="project" value="UniProtKB-UniRule"/>
</dbReference>
<dbReference type="Proteomes" id="UP000663833">
    <property type="component" value="Unassembled WGS sequence"/>
</dbReference>
<evidence type="ECO:0000256" key="5">
    <source>
        <dbReference type="HAMAP-Rule" id="MF_03210"/>
    </source>
</evidence>
<evidence type="ECO:0000256" key="1">
    <source>
        <dbReference type="ARBA" id="ARBA00000455"/>
    </source>
</evidence>
<evidence type="ECO:0000259" key="6">
    <source>
        <dbReference type="Pfam" id="PF00389"/>
    </source>
</evidence>
<dbReference type="GO" id="GO:0042183">
    <property type="term" value="P:formate catabolic process"/>
    <property type="evidence" value="ECO:0007669"/>
    <property type="project" value="UniProtKB-UniRule"/>
</dbReference>
<dbReference type="EMBL" id="CAJNYD010000025">
    <property type="protein sequence ID" value="CAF3183081.1"/>
    <property type="molecule type" value="Genomic_DNA"/>
</dbReference>
<dbReference type="Proteomes" id="UP000663848">
    <property type="component" value="Unassembled WGS sequence"/>
</dbReference>
<feature type="domain" description="D-isomer specific 2-hydroxyacid dehydrogenase NAD-binding" evidence="7">
    <location>
        <begin position="158"/>
        <end position="336"/>
    </location>
</feature>
<dbReference type="OrthoDB" id="298012at2759"/>
<dbReference type="Pfam" id="PF02826">
    <property type="entry name" value="2-Hacid_dh_C"/>
    <property type="match status" value="1"/>
</dbReference>
<evidence type="ECO:0000313" key="11">
    <source>
        <dbReference type="EMBL" id="CAF3491120.1"/>
    </source>
</evidence>
<evidence type="ECO:0000259" key="7">
    <source>
        <dbReference type="Pfam" id="PF02826"/>
    </source>
</evidence>
<comment type="subunit">
    <text evidence="5">Homodimer.</text>
</comment>
<dbReference type="FunFam" id="3.40.50.720:FF:000057">
    <property type="entry name" value="Formate dehydrogenase"/>
    <property type="match status" value="1"/>
</dbReference>
<dbReference type="SUPFAM" id="SSF51735">
    <property type="entry name" value="NAD(P)-binding Rossmann-fold domains"/>
    <property type="match status" value="1"/>
</dbReference>
<feature type="binding site" evidence="5">
    <location>
        <position position="125"/>
    </location>
    <ligand>
        <name>substrate</name>
    </ligand>
</feature>
<evidence type="ECO:0000313" key="12">
    <source>
        <dbReference type="EMBL" id="CAF4602337.1"/>
    </source>
</evidence>
<dbReference type="PROSITE" id="PS00670">
    <property type="entry name" value="D_2_HYDROXYACID_DH_2"/>
    <property type="match status" value="1"/>
</dbReference>
<dbReference type="Proteomes" id="UP000663869">
    <property type="component" value="Unassembled WGS sequence"/>
</dbReference>
<protein>
    <recommendedName>
        <fullName evidence="2 5">Formate dehydrogenase</fullName>
        <shortName evidence="5">FDH</shortName>
        <ecNumber evidence="2 5">1.17.1.9</ecNumber>
    </recommendedName>
    <alternativeName>
        <fullName evidence="5">NAD-dependent formate dehydrogenase</fullName>
    </alternativeName>
</protein>
<dbReference type="InterPro" id="IPR033689">
    <property type="entry name" value="FDH_NAD-dep"/>
</dbReference>
<dbReference type="EC" id="1.17.1.9" evidence="2 5"/>
<feature type="binding site" evidence="5">
    <location>
        <position position="224"/>
    </location>
    <ligand>
        <name>NAD(+)</name>
        <dbReference type="ChEBI" id="CHEBI:57540"/>
    </ligand>
</feature>
<feature type="binding site" evidence="5">
    <location>
        <position position="149"/>
    </location>
    <ligand>
        <name>substrate</name>
    </ligand>
</feature>
<dbReference type="HAMAP" id="MF_03210">
    <property type="entry name" value="Formate_dehydrogenase"/>
    <property type="match status" value="1"/>
</dbReference>
<dbReference type="EMBL" id="CAJOBR010001368">
    <property type="protein sequence ID" value="CAF4602337.1"/>
    <property type="molecule type" value="Genomic_DNA"/>
</dbReference>
<keyword evidence="5" id="KW-0963">Cytoplasm</keyword>
<feature type="binding site" evidence="5">
    <location>
        <begin position="335"/>
        <end position="338"/>
    </location>
    <ligand>
        <name>NAD(+)</name>
        <dbReference type="ChEBI" id="CHEBI:57540"/>
    </ligand>
</feature>
<dbReference type="Proteomes" id="UP000663872">
    <property type="component" value="Unassembled WGS sequence"/>
</dbReference>
<evidence type="ECO:0000313" key="9">
    <source>
        <dbReference type="EMBL" id="CAF3183081.1"/>
    </source>
</evidence>
<dbReference type="InterPro" id="IPR006140">
    <property type="entry name" value="D-isomer_DH_NAD-bd"/>
</dbReference>
<dbReference type="PANTHER" id="PTHR42938">
    <property type="entry name" value="FORMATE DEHYDROGENASE 1"/>
    <property type="match status" value="1"/>
</dbReference>
<feature type="site" description="Important for catalytic activity" evidence="5">
    <location>
        <position position="287"/>
    </location>
</feature>
<evidence type="ECO:0000256" key="4">
    <source>
        <dbReference type="ARBA" id="ARBA00023027"/>
    </source>
</evidence>
<dbReference type="Proteomes" id="UP000663825">
    <property type="component" value="Unassembled WGS sequence"/>
</dbReference>
<dbReference type="GO" id="GO:0005737">
    <property type="term" value="C:cytoplasm"/>
    <property type="evidence" value="ECO:0007669"/>
    <property type="project" value="UniProtKB-SubCell"/>
</dbReference>
<gene>
    <name evidence="11" type="ORF">FME351_LOCUS16166</name>
    <name evidence="10" type="ORF">GRG538_LOCUS1696</name>
    <name evidence="9" type="ORF">LUA448_LOCUS1085</name>
    <name evidence="12" type="ORF">QYT958_LOCUS11638</name>
    <name evidence="8" type="ORF">TIS948_LOCUS737</name>
</gene>
<dbReference type="PANTHER" id="PTHR42938:SF9">
    <property type="entry name" value="FORMATE DEHYDROGENASE 1"/>
    <property type="match status" value="1"/>
</dbReference>